<comment type="caution">
    <text evidence="1">The sequence shown here is derived from an EMBL/GenBank/DDBJ whole genome shotgun (WGS) entry which is preliminary data.</text>
</comment>
<organism evidence="1 2">
    <name type="scientific">Dubosiella muris</name>
    <dbReference type="NCBI Taxonomy" id="3038133"/>
    <lineage>
        <taxon>Bacteria</taxon>
        <taxon>Bacillati</taxon>
        <taxon>Bacillota</taxon>
        <taxon>Erysipelotrichia</taxon>
        <taxon>Erysipelotrichales</taxon>
        <taxon>Erysipelotrichaceae</taxon>
        <taxon>Dubosiella</taxon>
    </lineage>
</organism>
<reference evidence="1" key="1">
    <citation type="submission" date="2019-04" db="EMBL/GenBank/DDBJ databases">
        <title>Microbes associate with the intestines of laboratory mice.</title>
        <authorList>
            <person name="Navarre W."/>
            <person name="Wong E."/>
            <person name="Huang K."/>
            <person name="Tropini C."/>
            <person name="Ng K."/>
            <person name="Yu B."/>
        </authorList>
    </citation>
    <scope>NUCLEOTIDE SEQUENCE</scope>
    <source>
        <strain evidence="1">NM09_H32</strain>
    </source>
</reference>
<dbReference type="Proteomes" id="UP000308836">
    <property type="component" value="Unassembled WGS sequence"/>
</dbReference>
<accession>A0AC61R5K1</accession>
<keyword evidence="2" id="KW-1185">Reference proteome</keyword>
<evidence type="ECO:0000313" key="1">
    <source>
        <dbReference type="EMBL" id="TGY65104.1"/>
    </source>
</evidence>
<proteinExistence type="predicted"/>
<protein>
    <submittedName>
        <fullName evidence="1">Uncharacterized protein</fullName>
    </submittedName>
</protein>
<sequence>MQEKKKDGIDVTFEARGCRKMLQKNPSLQSKIVETLRRQAENDFFKSKYATRKRWHDLPVFECRVNDPSVGAVRIAFARQGERLFVLYGSTTLLKKSFTQELESFLKEG</sequence>
<dbReference type="EMBL" id="SRYG01000023">
    <property type="protein sequence ID" value="TGY65104.1"/>
    <property type="molecule type" value="Genomic_DNA"/>
</dbReference>
<name>A0AC61R5K1_9FIRM</name>
<evidence type="ECO:0000313" key="2">
    <source>
        <dbReference type="Proteomes" id="UP000308836"/>
    </source>
</evidence>
<gene>
    <name evidence="1" type="ORF">E5336_10395</name>
</gene>